<dbReference type="InterPro" id="IPR050546">
    <property type="entry name" value="Glycosyl_Hydrlase_16"/>
</dbReference>
<dbReference type="Gene3D" id="2.60.120.200">
    <property type="match status" value="1"/>
</dbReference>
<dbReference type="STRING" id="1214573.A0A0G2I2E5"/>
<evidence type="ECO:0000256" key="1">
    <source>
        <dbReference type="SAM" id="SignalP"/>
    </source>
</evidence>
<dbReference type="Proteomes" id="UP000034680">
    <property type="component" value="Unassembled WGS sequence"/>
</dbReference>
<reference evidence="3 4" key="2">
    <citation type="submission" date="2015-05" db="EMBL/GenBank/DDBJ databases">
        <authorList>
            <person name="Morales-Cruz A."/>
            <person name="Amrine K.C."/>
            <person name="Cantu D."/>
        </authorList>
    </citation>
    <scope>NUCLEOTIDE SEQUENCE [LARGE SCALE GENOMIC DNA]</scope>
    <source>
        <strain evidence="3">DA912</strain>
    </source>
</reference>
<evidence type="ECO:0000259" key="2">
    <source>
        <dbReference type="PROSITE" id="PS51762"/>
    </source>
</evidence>
<dbReference type="InterPro" id="IPR013320">
    <property type="entry name" value="ConA-like_dom_sf"/>
</dbReference>
<protein>
    <submittedName>
        <fullName evidence="3">Putative mixed-linked glucanase</fullName>
    </submittedName>
</protein>
<feature type="chain" id="PRO_5002545709" evidence="1">
    <location>
        <begin position="20"/>
        <end position="373"/>
    </location>
</feature>
<dbReference type="GO" id="GO:0009251">
    <property type="term" value="P:glucan catabolic process"/>
    <property type="evidence" value="ECO:0007669"/>
    <property type="project" value="TreeGrafter"/>
</dbReference>
<dbReference type="CDD" id="cd02181">
    <property type="entry name" value="GH16_fungal_Lam16A_glucanase"/>
    <property type="match status" value="1"/>
</dbReference>
<dbReference type="Pfam" id="PF26113">
    <property type="entry name" value="GH16_XgeA"/>
    <property type="match status" value="1"/>
</dbReference>
<dbReference type="OrthoDB" id="192832at2759"/>
<proteinExistence type="predicted"/>
<dbReference type="PANTHER" id="PTHR10963:SF24">
    <property type="entry name" value="GLYCOSIDASE C21B10.07-RELATED"/>
    <property type="match status" value="1"/>
</dbReference>
<keyword evidence="1" id="KW-0732">Signal</keyword>
<comment type="caution">
    <text evidence="3">The sequence shown here is derived from an EMBL/GenBank/DDBJ whole genome shotgun (WGS) entry which is preliminary data.</text>
</comment>
<feature type="domain" description="GH16" evidence="2">
    <location>
        <begin position="47"/>
        <end position="316"/>
    </location>
</feature>
<organism evidence="3 4">
    <name type="scientific">Diaporthe ampelina</name>
    <dbReference type="NCBI Taxonomy" id="1214573"/>
    <lineage>
        <taxon>Eukaryota</taxon>
        <taxon>Fungi</taxon>
        <taxon>Dikarya</taxon>
        <taxon>Ascomycota</taxon>
        <taxon>Pezizomycotina</taxon>
        <taxon>Sordariomycetes</taxon>
        <taxon>Sordariomycetidae</taxon>
        <taxon>Diaporthales</taxon>
        <taxon>Diaporthaceae</taxon>
        <taxon>Diaporthe</taxon>
    </lineage>
</organism>
<gene>
    <name evidence="3" type="ORF">UCDDA912_g05788</name>
</gene>
<evidence type="ECO:0000313" key="4">
    <source>
        <dbReference type="Proteomes" id="UP000034680"/>
    </source>
</evidence>
<dbReference type="InterPro" id="IPR000757">
    <property type="entry name" value="Beta-glucanase-like"/>
</dbReference>
<sequence>MLFLSVILVVEALAASCDAYGHAPPHAGGIETNNLPLLMQRDLFARNDTNSSNIPGVYKLSDLYDYTNFFDKFSFVESRTGTDQYTDVDPTHGFVLYQNRSEAERIGLAQIVGDVVAIMIDYNTVIEDPLGYGRKSVRIESNAAYNHGLVIADFSHLPKAQCGTWPAYWMYGPNWPESGELDIYEQWNAYNFNRQTLHTDHNATTGNCTFDMGSALGLHSFDMSNYKRTESCDVYASGTNDGCSSWDYEGPYASSTGGVYATEWTSDYIRMWTWHPGQVPLDVRQGVPDPEGWGLPGLSVGGGFCDIGRAFKNQSIVLNIDLCGDTAGSGSEWAESCAEETGYNICARYVAANPQDFQESWFGVRTIKVYALQ</sequence>
<dbReference type="AlphaFoldDB" id="A0A0G2I2E5"/>
<dbReference type="GO" id="GO:0004553">
    <property type="term" value="F:hydrolase activity, hydrolyzing O-glycosyl compounds"/>
    <property type="evidence" value="ECO:0007669"/>
    <property type="project" value="InterPro"/>
</dbReference>
<dbReference type="PROSITE" id="PS51762">
    <property type="entry name" value="GH16_2"/>
    <property type="match status" value="1"/>
</dbReference>
<dbReference type="PANTHER" id="PTHR10963">
    <property type="entry name" value="GLYCOSYL HYDROLASE-RELATED"/>
    <property type="match status" value="1"/>
</dbReference>
<keyword evidence="4" id="KW-1185">Reference proteome</keyword>
<accession>A0A0G2I2E5</accession>
<dbReference type="SUPFAM" id="SSF49899">
    <property type="entry name" value="Concanavalin A-like lectins/glucanases"/>
    <property type="match status" value="1"/>
</dbReference>
<dbReference type="EMBL" id="LCUC01000212">
    <property type="protein sequence ID" value="KKY34230.1"/>
    <property type="molecule type" value="Genomic_DNA"/>
</dbReference>
<evidence type="ECO:0000313" key="3">
    <source>
        <dbReference type="EMBL" id="KKY34230.1"/>
    </source>
</evidence>
<name>A0A0G2I2E5_9PEZI</name>
<reference evidence="3 4" key="1">
    <citation type="submission" date="2015-05" db="EMBL/GenBank/DDBJ databases">
        <title>Distinctive expansion of gene families associated with plant cell wall degradation and secondary metabolism in the genomes of grapevine trunk pathogens.</title>
        <authorList>
            <person name="Lawrence D.P."/>
            <person name="Travadon R."/>
            <person name="Rolshausen P.E."/>
            <person name="Baumgartner K."/>
        </authorList>
    </citation>
    <scope>NUCLEOTIDE SEQUENCE [LARGE SCALE GENOMIC DNA]</scope>
    <source>
        <strain evidence="3">DA912</strain>
    </source>
</reference>
<feature type="signal peptide" evidence="1">
    <location>
        <begin position="1"/>
        <end position="19"/>
    </location>
</feature>